<keyword evidence="3" id="KW-1185">Reference proteome</keyword>
<proteinExistence type="predicted"/>
<dbReference type="AlphaFoldDB" id="A0A8W8JRR8"/>
<feature type="chain" id="PRO_5036482149" evidence="1">
    <location>
        <begin position="32"/>
        <end position="141"/>
    </location>
</feature>
<reference evidence="2" key="1">
    <citation type="submission" date="2022-08" db="UniProtKB">
        <authorList>
            <consortium name="EnsemblMetazoa"/>
        </authorList>
    </citation>
    <scope>IDENTIFICATION</scope>
    <source>
        <strain evidence="2">05x7-T-G4-1.051#20</strain>
    </source>
</reference>
<dbReference type="Proteomes" id="UP000005408">
    <property type="component" value="Unassembled WGS sequence"/>
</dbReference>
<sequence>MLKTRVLKVHPCLRILMMCIILLGKAKTLVADSNSCEVTRLTLKVVDRCPVSEESWREAAEKKRCDVSAKQCSEPERLVYHCVINPYVNQTLEACAYAQNIVQGKCTSYDISGNVIQENWRADCAKFKENACPPYYRSDEA</sequence>
<organism evidence="2 3">
    <name type="scientific">Magallana gigas</name>
    <name type="common">Pacific oyster</name>
    <name type="synonym">Crassostrea gigas</name>
    <dbReference type="NCBI Taxonomy" id="29159"/>
    <lineage>
        <taxon>Eukaryota</taxon>
        <taxon>Metazoa</taxon>
        <taxon>Spiralia</taxon>
        <taxon>Lophotrochozoa</taxon>
        <taxon>Mollusca</taxon>
        <taxon>Bivalvia</taxon>
        <taxon>Autobranchia</taxon>
        <taxon>Pteriomorphia</taxon>
        <taxon>Ostreida</taxon>
        <taxon>Ostreoidea</taxon>
        <taxon>Ostreidae</taxon>
        <taxon>Magallana</taxon>
    </lineage>
</organism>
<accession>A0A8W8JRR8</accession>
<name>A0A8W8JRR8_MAGGI</name>
<evidence type="ECO:0000313" key="3">
    <source>
        <dbReference type="Proteomes" id="UP000005408"/>
    </source>
</evidence>
<evidence type="ECO:0000256" key="1">
    <source>
        <dbReference type="SAM" id="SignalP"/>
    </source>
</evidence>
<evidence type="ECO:0000313" key="2">
    <source>
        <dbReference type="EnsemblMetazoa" id="G20032.1:cds"/>
    </source>
</evidence>
<protein>
    <submittedName>
        <fullName evidence="2">Uncharacterized protein</fullName>
    </submittedName>
</protein>
<feature type="signal peptide" evidence="1">
    <location>
        <begin position="1"/>
        <end position="31"/>
    </location>
</feature>
<dbReference type="EnsemblMetazoa" id="G20032.1">
    <property type="protein sequence ID" value="G20032.1:cds"/>
    <property type="gene ID" value="G20032"/>
</dbReference>
<keyword evidence="1" id="KW-0732">Signal</keyword>